<accession>A0A948TIJ7</accession>
<name>A0A948TIJ7_9LACO</name>
<sequence>AHGLTEVSNHVYCYFDPNSGELLRSSMKNINGNTYYFEQDGAMVTNKFVWLPVEPNNQYGMTYFDNNGQMYKNGKYNIGGHWYLFDQYGAYLTGLQKVNGQTCYFDPQTGWMAQNKFVWLPVEPNNQYGMTYFDNNGQMYKNGKYQIGNHWYYFDQYGAYLTGWQTINGHRYYFDPQTGWMATGKVQIAGKWYTFNNNGVLV</sequence>
<reference evidence="3" key="2">
    <citation type="submission" date="2021-04" db="EMBL/GenBank/DDBJ databases">
        <authorList>
            <person name="Gilroy R."/>
        </authorList>
    </citation>
    <scope>NUCLEOTIDE SEQUENCE</scope>
    <source>
        <strain evidence="3">F6-6636</strain>
    </source>
</reference>
<feature type="repeat" description="Cell wall-binding" evidence="2">
    <location>
        <begin position="141"/>
        <end position="160"/>
    </location>
</feature>
<dbReference type="Proteomes" id="UP000777303">
    <property type="component" value="Unassembled WGS sequence"/>
</dbReference>
<reference evidence="3" key="1">
    <citation type="journal article" date="2021" name="PeerJ">
        <title>Extensive microbial diversity within the chicken gut microbiome revealed by metagenomics and culture.</title>
        <authorList>
            <person name="Gilroy R."/>
            <person name="Ravi A."/>
            <person name="Getino M."/>
            <person name="Pursley I."/>
            <person name="Horton D.L."/>
            <person name="Alikhan N.F."/>
            <person name="Baker D."/>
            <person name="Gharbi K."/>
            <person name="Hall N."/>
            <person name="Watson M."/>
            <person name="Adriaenssens E.M."/>
            <person name="Foster-Nyarko E."/>
            <person name="Jarju S."/>
            <person name="Secka A."/>
            <person name="Antonio M."/>
            <person name="Oren A."/>
            <person name="Chaudhuri R.R."/>
            <person name="La Ragione R."/>
            <person name="Hildebrand F."/>
            <person name="Pallen M.J."/>
        </authorList>
    </citation>
    <scope>NUCLEOTIDE SEQUENCE</scope>
    <source>
        <strain evidence="3">F6-6636</strain>
    </source>
</reference>
<evidence type="ECO:0000256" key="2">
    <source>
        <dbReference type="PROSITE-ProRule" id="PRU00591"/>
    </source>
</evidence>
<dbReference type="EMBL" id="JAHLFS010000002">
    <property type="protein sequence ID" value="MBU3851111.1"/>
    <property type="molecule type" value="Genomic_DNA"/>
</dbReference>
<dbReference type="Gene3D" id="2.10.270.10">
    <property type="entry name" value="Cholin Binding"/>
    <property type="match status" value="3"/>
</dbReference>
<dbReference type="InterPro" id="IPR018337">
    <property type="entry name" value="Cell_wall/Cho-bd_repeat"/>
</dbReference>
<dbReference type="Pfam" id="PF19127">
    <property type="entry name" value="Choline_bind_3"/>
    <property type="match status" value="3"/>
</dbReference>
<feature type="repeat" description="Cell wall-binding" evidence="2">
    <location>
        <begin position="161"/>
        <end position="180"/>
    </location>
</feature>
<keyword evidence="1" id="KW-0677">Repeat</keyword>
<gene>
    <name evidence="3" type="ORF">H9901_00140</name>
</gene>
<dbReference type="SUPFAM" id="SSF69360">
    <property type="entry name" value="Cell wall binding repeat"/>
    <property type="match status" value="2"/>
</dbReference>
<organism evidence="3 4">
    <name type="scientific">Candidatus Paralactobacillus gallistercoris</name>
    <dbReference type="NCBI Taxonomy" id="2838724"/>
    <lineage>
        <taxon>Bacteria</taxon>
        <taxon>Bacillati</taxon>
        <taxon>Bacillota</taxon>
        <taxon>Bacilli</taxon>
        <taxon>Lactobacillales</taxon>
        <taxon>Lactobacillaceae</taxon>
        <taxon>Lactobacillus</taxon>
    </lineage>
</organism>
<proteinExistence type="predicted"/>
<evidence type="ECO:0000313" key="3">
    <source>
        <dbReference type="EMBL" id="MBU3851111.1"/>
    </source>
</evidence>
<dbReference type="AlphaFoldDB" id="A0A948TIJ7"/>
<protein>
    <submittedName>
        <fullName evidence="3">Uncharacterized protein</fullName>
    </submittedName>
</protein>
<feature type="non-terminal residue" evidence="3">
    <location>
        <position position="1"/>
    </location>
</feature>
<dbReference type="PROSITE" id="PS51170">
    <property type="entry name" value="CW"/>
    <property type="match status" value="3"/>
</dbReference>
<feature type="repeat" description="Cell wall-binding" evidence="2">
    <location>
        <begin position="182"/>
        <end position="201"/>
    </location>
</feature>
<evidence type="ECO:0000256" key="1">
    <source>
        <dbReference type="ARBA" id="ARBA00022737"/>
    </source>
</evidence>
<comment type="caution">
    <text evidence="3">The sequence shown here is derived from an EMBL/GenBank/DDBJ whole genome shotgun (WGS) entry which is preliminary data.</text>
</comment>
<evidence type="ECO:0000313" key="4">
    <source>
        <dbReference type="Proteomes" id="UP000777303"/>
    </source>
</evidence>
<dbReference type="Pfam" id="PF01473">
    <property type="entry name" value="Choline_bind_1"/>
    <property type="match status" value="1"/>
</dbReference>